<organism evidence="2 5">
    <name type="scientific">Sorangium cellulosum</name>
    <name type="common">Polyangium cellulosum</name>
    <dbReference type="NCBI Taxonomy" id="56"/>
    <lineage>
        <taxon>Bacteria</taxon>
        <taxon>Pseudomonadati</taxon>
        <taxon>Myxococcota</taxon>
        <taxon>Polyangia</taxon>
        <taxon>Polyangiales</taxon>
        <taxon>Polyangiaceae</taxon>
        <taxon>Sorangium</taxon>
    </lineage>
</organism>
<dbReference type="Proteomes" id="UP000075604">
    <property type="component" value="Unassembled WGS sequence"/>
</dbReference>
<evidence type="ECO:0000313" key="3">
    <source>
        <dbReference type="EMBL" id="KYG10146.1"/>
    </source>
</evidence>
<protein>
    <recommendedName>
        <fullName evidence="6">DUF1844 domain-containing protein</fullName>
    </recommendedName>
</protein>
<dbReference type="AlphaFoldDB" id="A0A150P3C9"/>
<gene>
    <name evidence="2" type="ORF">BE04_47065</name>
    <name evidence="3" type="ORF">BE21_13845</name>
</gene>
<dbReference type="Pfam" id="PF08899">
    <property type="entry name" value="DUF1844"/>
    <property type="match status" value="1"/>
</dbReference>
<dbReference type="EMBL" id="JEME01000439">
    <property type="protein sequence ID" value="KYG10146.1"/>
    <property type="molecule type" value="Genomic_DNA"/>
</dbReference>
<dbReference type="InterPro" id="IPR014995">
    <property type="entry name" value="DUF1844"/>
</dbReference>
<evidence type="ECO:0000313" key="5">
    <source>
        <dbReference type="Proteomes" id="UP000075604"/>
    </source>
</evidence>
<dbReference type="EMBL" id="JELX01004174">
    <property type="protein sequence ID" value="KYF50088.1"/>
    <property type="molecule type" value="Genomic_DNA"/>
</dbReference>
<evidence type="ECO:0000313" key="2">
    <source>
        <dbReference type="EMBL" id="KYF50088.1"/>
    </source>
</evidence>
<proteinExistence type="predicted"/>
<reference evidence="4 5" key="1">
    <citation type="submission" date="2014-02" db="EMBL/GenBank/DDBJ databases">
        <title>The small core and large imbalanced accessory genome model reveals a collaborative survival strategy of Sorangium cellulosum strains in nature.</title>
        <authorList>
            <person name="Han K."/>
            <person name="Peng R."/>
            <person name="Blom J."/>
            <person name="Li Y.-Z."/>
        </authorList>
    </citation>
    <scope>NUCLEOTIDE SEQUENCE [LARGE SCALE GENOMIC DNA]</scope>
    <source>
        <strain evidence="3 4">So0007-03</strain>
        <strain evidence="2 5">So0157-18</strain>
    </source>
</reference>
<dbReference type="Proteomes" id="UP000075502">
    <property type="component" value="Unassembled WGS sequence"/>
</dbReference>
<evidence type="ECO:0008006" key="6">
    <source>
        <dbReference type="Google" id="ProtNLM"/>
    </source>
</evidence>
<comment type="caution">
    <text evidence="2">The sequence shown here is derived from an EMBL/GenBank/DDBJ whole genome shotgun (WGS) entry which is preliminary data.</text>
</comment>
<accession>A0A150P3C9</accession>
<evidence type="ECO:0000256" key="1">
    <source>
        <dbReference type="SAM" id="MobiDB-lite"/>
    </source>
</evidence>
<evidence type="ECO:0000313" key="4">
    <source>
        <dbReference type="Proteomes" id="UP000075502"/>
    </source>
</evidence>
<feature type="region of interest" description="Disordered" evidence="1">
    <location>
        <begin position="1"/>
        <end position="21"/>
    </location>
</feature>
<sequence>MSDAKDQEDLPPAGGPPELPTLDFSTFVLSIIGSAYVHLGDAPSPDGREEQNLVLAHQDIDLLSLLQEKTKGNLTGDEERLLEQALYDLRMRYLEVSKRS</sequence>
<name>A0A150P3C9_SORCE</name>